<dbReference type="Proteomes" id="UP000815325">
    <property type="component" value="Unassembled WGS sequence"/>
</dbReference>
<dbReference type="PROSITE" id="PS01227">
    <property type="entry name" value="UPF0012"/>
    <property type="match status" value="1"/>
</dbReference>
<dbReference type="EMBL" id="MU069503">
    <property type="protein sequence ID" value="KAF5840785.1"/>
    <property type="molecule type" value="Genomic_DNA"/>
</dbReference>
<comment type="caution">
    <text evidence="3">The sequence shown here is derived from an EMBL/GenBank/DDBJ whole genome shotgun (WGS) entry which is preliminary data.</text>
</comment>
<evidence type="ECO:0000256" key="1">
    <source>
        <dbReference type="ARBA" id="ARBA00022801"/>
    </source>
</evidence>
<reference evidence="3" key="1">
    <citation type="submission" date="2017-08" db="EMBL/GenBank/DDBJ databases">
        <authorList>
            <person name="Polle J.E."/>
            <person name="Barry K."/>
            <person name="Cushman J."/>
            <person name="Schmutz J."/>
            <person name="Tran D."/>
            <person name="Hathwaick L.T."/>
            <person name="Yim W.C."/>
            <person name="Jenkins J."/>
            <person name="Mckie-Krisberg Z.M."/>
            <person name="Prochnik S."/>
            <person name="Lindquist E."/>
            <person name="Dockter R.B."/>
            <person name="Adam C."/>
            <person name="Molina H."/>
            <person name="Bunkerborg J."/>
            <person name="Jin E."/>
            <person name="Buchheim M."/>
            <person name="Magnuson J."/>
        </authorList>
    </citation>
    <scope>NUCLEOTIDE SEQUENCE</scope>
    <source>
        <strain evidence="3">CCAP 19/18</strain>
    </source>
</reference>
<keyword evidence="1 3" id="KW-0378">Hydrolase</keyword>
<evidence type="ECO:0000313" key="4">
    <source>
        <dbReference type="Proteomes" id="UP000815325"/>
    </source>
</evidence>
<dbReference type="Gene3D" id="3.60.110.10">
    <property type="entry name" value="Carbon-nitrogen hydrolase"/>
    <property type="match status" value="1"/>
</dbReference>
<organism evidence="3 4">
    <name type="scientific">Dunaliella salina</name>
    <name type="common">Green alga</name>
    <name type="synonym">Protococcus salinus</name>
    <dbReference type="NCBI Taxonomy" id="3046"/>
    <lineage>
        <taxon>Eukaryota</taxon>
        <taxon>Viridiplantae</taxon>
        <taxon>Chlorophyta</taxon>
        <taxon>core chlorophytes</taxon>
        <taxon>Chlorophyceae</taxon>
        <taxon>CS clade</taxon>
        <taxon>Chlamydomonadales</taxon>
        <taxon>Dunaliellaceae</taxon>
        <taxon>Dunaliella</taxon>
    </lineage>
</organism>
<gene>
    <name evidence="3" type="ORF">DUNSADRAFT_15495</name>
</gene>
<feature type="domain" description="CN hydrolase" evidence="2">
    <location>
        <begin position="52"/>
        <end position="300"/>
    </location>
</feature>
<dbReference type="InterPro" id="IPR003010">
    <property type="entry name" value="C-N_Hydrolase"/>
</dbReference>
<dbReference type="PANTHER" id="PTHR23088:SF30">
    <property type="entry name" value="OMEGA-AMIDASE NIT2"/>
    <property type="match status" value="1"/>
</dbReference>
<dbReference type="InterPro" id="IPR001110">
    <property type="entry name" value="UPF0012_CS"/>
</dbReference>
<dbReference type="Pfam" id="PF00795">
    <property type="entry name" value="CN_hydrolase"/>
    <property type="match status" value="1"/>
</dbReference>
<proteinExistence type="predicted"/>
<keyword evidence="4" id="KW-1185">Reference proteome</keyword>
<dbReference type="GO" id="GO:0016787">
    <property type="term" value="F:hydrolase activity"/>
    <property type="evidence" value="ECO:0007669"/>
    <property type="project" value="UniProtKB-KW"/>
</dbReference>
<evidence type="ECO:0000259" key="2">
    <source>
        <dbReference type="PROSITE" id="PS50263"/>
    </source>
</evidence>
<dbReference type="SUPFAM" id="SSF56317">
    <property type="entry name" value="Carbon-nitrogen hydrolase"/>
    <property type="match status" value="1"/>
</dbReference>
<accession>A0ABQ7H1T3</accession>
<dbReference type="PANTHER" id="PTHR23088">
    <property type="entry name" value="NITRILASE-RELATED"/>
    <property type="match status" value="1"/>
</dbReference>
<protein>
    <submittedName>
        <fullName evidence="3">Carbon-nitrogen hydrolase</fullName>
    </submittedName>
</protein>
<dbReference type="InterPro" id="IPR045254">
    <property type="entry name" value="Nit1/2_C-N_Hydrolase"/>
</dbReference>
<dbReference type="PROSITE" id="PS50263">
    <property type="entry name" value="CN_HYDROLASE"/>
    <property type="match status" value="1"/>
</dbReference>
<sequence>MLSRLNPYNVASPVAKTLLRQSLQSRLCCPHPSLTTRSMSKDAPLPTAPERVKIALCQLLTTADKEKNIQTAREAIKTAASNGAKLVVLPEMFNCPYANESFPVYAEDIDGGNCPSVDALAQAAQQSSVTLVGGSLPERSQGKLYNTCCVFDTKGKMLARHRKTHLFDIDIPGKITFKESTNLSPGDSLTVVDTEAGRLGIGICYDLRFPEFSMVYAQQGCQLLLFPAAFNMTTGPVHWELLAKARAIDNQIFVALCSPARNPPGAGYQAWGHSTAVGPFAEVLATCDEQPTIVYADLDFTQMGERRRNMPIRAQKRFDLYSQVEALGR</sequence>
<dbReference type="InterPro" id="IPR036526">
    <property type="entry name" value="C-N_Hydrolase_sf"/>
</dbReference>
<evidence type="ECO:0000313" key="3">
    <source>
        <dbReference type="EMBL" id="KAF5840785.1"/>
    </source>
</evidence>
<name>A0ABQ7H1T3_DUNSA</name>
<dbReference type="CDD" id="cd07572">
    <property type="entry name" value="nit"/>
    <property type="match status" value="1"/>
</dbReference>